<gene>
    <name evidence="1" type="ORF">PanWU01x14_209410</name>
</gene>
<sequence length="34" mass="4274">MTSPWKTLPIRIESIWKLKDQMRMMKIRIRQEDN</sequence>
<name>A0A2P5BUE0_PARAD</name>
<evidence type="ECO:0000313" key="2">
    <source>
        <dbReference type="Proteomes" id="UP000237105"/>
    </source>
</evidence>
<dbReference type="EMBL" id="JXTB01000219">
    <property type="protein sequence ID" value="PON52417.1"/>
    <property type="molecule type" value="Genomic_DNA"/>
</dbReference>
<keyword evidence="2" id="KW-1185">Reference proteome</keyword>
<proteinExistence type="predicted"/>
<dbReference type="AlphaFoldDB" id="A0A2P5BUE0"/>
<protein>
    <submittedName>
        <fullName evidence="1">Uncharacterized protein</fullName>
    </submittedName>
</protein>
<evidence type="ECO:0000313" key="1">
    <source>
        <dbReference type="EMBL" id="PON52417.1"/>
    </source>
</evidence>
<dbReference type="Proteomes" id="UP000237105">
    <property type="component" value="Unassembled WGS sequence"/>
</dbReference>
<comment type="caution">
    <text evidence="1">The sequence shown here is derived from an EMBL/GenBank/DDBJ whole genome shotgun (WGS) entry which is preliminary data.</text>
</comment>
<accession>A0A2P5BUE0</accession>
<reference evidence="2" key="1">
    <citation type="submission" date="2016-06" db="EMBL/GenBank/DDBJ databases">
        <title>Parallel loss of symbiosis genes in relatives of nitrogen-fixing non-legume Parasponia.</title>
        <authorList>
            <person name="Van Velzen R."/>
            <person name="Holmer R."/>
            <person name="Bu F."/>
            <person name="Rutten L."/>
            <person name="Van Zeijl A."/>
            <person name="Liu W."/>
            <person name="Santuari L."/>
            <person name="Cao Q."/>
            <person name="Sharma T."/>
            <person name="Shen D."/>
            <person name="Roswanjaya Y."/>
            <person name="Wardhani T."/>
            <person name="Kalhor M.S."/>
            <person name="Jansen J."/>
            <person name="Van den Hoogen J."/>
            <person name="Gungor B."/>
            <person name="Hartog M."/>
            <person name="Hontelez J."/>
            <person name="Verver J."/>
            <person name="Yang W.-C."/>
            <person name="Schijlen E."/>
            <person name="Repin R."/>
            <person name="Schilthuizen M."/>
            <person name="Schranz E."/>
            <person name="Heidstra R."/>
            <person name="Miyata K."/>
            <person name="Fedorova E."/>
            <person name="Kohlen W."/>
            <person name="Bisseling T."/>
            <person name="Smit S."/>
            <person name="Geurts R."/>
        </authorList>
    </citation>
    <scope>NUCLEOTIDE SEQUENCE [LARGE SCALE GENOMIC DNA]</scope>
    <source>
        <strain evidence="2">cv. WU1-14</strain>
    </source>
</reference>
<organism evidence="1 2">
    <name type="scientific">Parasponia andersonii</name>
    <name type="common">Sponia andersonii</name>
    <dbReference type="NCBI Taxonomy" id="3476"/>
    <lineage>
        <taxon>Eukaryota</taxon>
        <taxon>Viridiplantae</taxon>
        <taxon>Streptophyta</taxon>
        <taxon>Embryophyta</taxon>
        <taxon>Tracheophyta</taxon>
        <taxon>Spermatophyta</taxon>
        <taxon>Magnoliopsida</taxon>
        <taxon>eudicotyledons</taxon>
        <taxon>Gunneridae</taxon>
        <taxon>Pentapetalae</taxon>
        <taxon>rosids</taxon>
        <taxon>fabids</taxon>
        <taxon>Rosales</taxon>
        <taxon>Cannabaceae</taxon>
        <taxon>Parasponia</taxon>
    </lineage>
</organism>